<evidence type="ECO:0000313" key="3">
    <source>
        <dbReference type="Proteomes" id="UP000054321"/>
    </source>
</evidence>
<dbReference type="InParanoid" id="A0A0C3HMW8"/>
<protein>
    <submittedName>
        <fullName evidence="2">Uncharacterized protein</fullName>
    </submittedName>
</protein>
<name>A0A0C3HMW8_OIDMZ</name>
<accession>A0A0C3HMW8</accession>
<evidence type="ECO:0000256" key="1">
    <source>
        <dbReference type="SAM" id="MobiDB-lite"/>
    </source>
</evidence>
<feature type="region of interest" description="Disordered" evidence="1">
    <location>
        <begin position="23"/>
        <end position="66"/>
    </location>
</feature>
<sequence>MIREYREECLFLVVECGLPHTQSLNQAKPVTRPNSQLWSRQPPQTQEAEKRPRRSSPETSIRIPTCDPAAGDKFDVQLSSYILIIALVDSGVGKIILDTEQGNGWAS</sequence>
<reference evidence="3" key="2">
    <citation type="submission" date="2015-01" db="EMBL/GenBank/DDBJ databases">
        <title>Evolutionary Origins and Diversification of the Mycorrhizal Mutualists.</title>
        <authorList>
            <consortium name="DOE Joint Genome Institute"/>
            <consortium name="Mycorrhizal Genomics Consortium"/>
            <person name="Kohler A."/>
            <person name="Kuo A."/>
            <person name="Nagy L.G."/>
            <person name="Floudas D."/>
            <person name="Copeland A."/>
            <person name="Barry K.W."/>
            <person name="Cichocki N."/>
            <person name="Veneault-Fourrey C."/>
            <person name="LaButti K."/>
            <person name="Lindquist E.A."/>
            <person name="Lipzen A."/>
            <person name="Lundell T."/>
            <person name="Morin E."/>
            <person name="Murat C."/>
            <person name="Riley R."/>
            <person name="Ohm R."/>
            <person name="Sun H."/>
            <person name="Tunlid A."/>
            <person name="Henrissat B."/>
            <person name="Grigoriev I.V."/>
            <person name="Hibbett D.S."/>
            <person name="Martin F."/>
        </authorList>
    </citation>
    <scope>NUCLEOTIDE SEQUENCE [LARGE SCALE GENOMIC DNA]</scope>
    <source>
        <strain evidence="3">Zn</strain>
    </source>
</reference>
<organism evidence="2 3">
    <name type="scientific">Oidiodendron maius (strain Zn)</name>
    <dbReference type="NCBI Taxonomy" id="913774"/>
    <lineage>
        <taxon>Eukaryota</taxon>
        <taxon>Fungi</taxon>
        <taxon>Dikarya</taxon>
        <taxon>Ascomycota</taxon>
        <taxon>Pezizomycotina</taxon>
        <taxon>Leotiomycetes</taxon>
        <taxon>Leotiomycetes incertae sedis</taxon>
        <taxon>Myxotrichaceae</taxon>
        <taxon>Oidiodendron</taxon>
    </lineage>
</organism>
<feature type="compositionally biased region" description="Polar residues" evidence="1">
    <location>
        <begin position="23"/>
        <end position="46"/>
    </location>
</feature>
<proteinExistence type="predicted"/>
<keyword evidence="3" id="KW-1185">Reference proteome</keyword>
<reference evidence="2 3" key="1">
    <citation type="submission" date="2014-04" db="EMBL/GenBank/DDBJ databases">
        <authorList>
            <consortium name="DOE Joint Genome Institute"/>
            <person name="Kuo A."/>
            <person name="Martino E."/>
            <person name="Perotto S."/>
            <person name="Kohler A."/>
            <person name="Nagy L.G."/>
            <person name="Floudas D."/>
            <person name="Copeland A."/>
            <person name="Barry K.W."/>
            <person name="Cichocki N."/>
            <person name="Veneault-Fourrey C."/>
            <person name="LaButti K."/>
            <person name="Lindquist E.A."/>
            <person name="Lipzen A."/>
            <person name="Lundell T."/>
            <person name="Morin E."/>
            <person name="Murat C."/>
            <person name="Sun H."/>
            <person name="Tunlid A."/>
            <person name="Henrissat B."/>
            <person name="Grigoriev I.V."/>
            <person name="Hibbett D.S."/>
            <person name="Martin F."/>
            <person name="Nordberg H.P."/>
            <person name="Cantor M.N."/>
            <person name="Hua S.X."/>
        </authorList>
    </citation>
    <scope>NUCLEOTIDE SEQUENCE [LARGE SCALE GENOMIC DNA]</scope>
    <source>
        <strain evidence="2 3">Zn</strain>
    </source>
</reference>
<dbReference type="HOGENOM" id="CLU_2210758_0_0_1"/>
<dbReference type="Proteomes" id="UP000054321">
    <property type="component" value="Unassembled WGS sequence"/>
</dbReference>
<gene>
    <name evidence="2" type="ORF">OIDMADRAFT_176802</name>
</gene>
<dbReference type="AlphaFoldDB" id="A0A0C3HMW8"/>
<evidence type="ECO:0000313" key="2">
    <source>
        <dbReference type="EMBL" id="KIN04375.1"/>
    </source>
</evidence>
<dbReference type="EMBL" id="KN832872">
    <property type="protein sequence ID" value="KIN04375.1"/>
    <property type="molecule type" value="Genomic_DNA"/>
</dbReference>